<dbReference type="InterPro" id="IPR023296">
    <property type="entry name" value="Glyco_hydro_beta-prop_sf"/>
</dbReference>
<dbReference type="SMART" id="SM00640">
    <property type="entry name" value="Glyco_32"/>
    <property type="match status" value="1"/>
</dbReference>
<evidence type="ECO:0000256" key="2">
    <source>
        <dbReference type="ARBA" id="ARBA00009902"/>
    </source>
</evidence>
<organism evidence="12 13">
    <name type="scientific">Clostridium nitritogenes</name>
    <dbReference type="NCBI Taxonomy" id="83340"/>
    <lineage>
        <taxon>Bacteria</taxon>
        <taxon>Bacillati</taxon>
        <taxon>Bacillota</taxon>
        <taxon>Clostridia</taxon>
        <taxon>Eubacteriales</taxon>
        <taxon>Clostridiaceae</taxon>
        <taxon>Clostridium</taxon>
    </lineage>
</organism>
<evidence type="ECO:0000313" key="12">
    <source>
        <dbReference type="EMBL" id="GAA0858314.1"/>
    </source>
</evidence>
<dbReference type="InterPro" id="IPR013189">
    <property type="entry name" value="Glyco_hydro_32_C"/>
</dbReference>
<evidence type="ECO:0000256" key="1">
    <source>
        <dbReference type="ARBA" id="ARBA00004914"/>
    </source>
</evidence>
<dbReference type="InterPro" id="IPR006232">
    <property type="entry name" value="Suc6P_hydrolase"/>
</dbReference>
<reference evidence="13" key="1">
    <citation type="journal article" date="2019" name="Int. J. Syst. Evol. Microbiol.">
        <title>The Global Catalogue of Microorganisms (GCM) 10K type strain sequencing project: providing services to taxonomists for standard genome sequencing and annotation.</title>
        <authorList>
            <consortium name="The Broad Institute Genomics Platform"/>
            <consortium name="The Broad Institute Genome Sequencing Center for Infectious Disease"/>
            <person name="Wu L."/>
            <person name="Ma J."/>
        </authorList>
    </citation>
    <scope>NUCLEOTIDE SEQUENCE [LARGE SCALE GENOMIC DNA]</scope>
    <source>
        <strain evidence="13">JCM 6485</strain>
    </source>
</reference>
<dbReference type="Pfam" id="PF08244">
    <property type="entry name" value="Glyco_hydro_32C"/>
    <property type="match status" value="1"/>
</dbReference>
<dbReference type="EC" id="3.2.1.26" evidence="3 8"/>
<evidence type="ECO:0000256" key="4">
    <source>
        <dbReference type="ARBA" id="ARBA00019623"/>
    </source>
</evidence>
<comment type="function">
    <text evidence="9">Enables the bacterium to metabolize sucrose as a sole carbon source.</text>
</comment>
<evidence type="ECO:0000313" key="13">
    <source>
        <dbReference type="Proteomes" id="UP001501764"/>
    </source>
</evidence>
<dbReference type="InterPro" id="IPR001362">
    <property type="entry name" value="Glyco_hydro_32"/>
</dbReference>
<keyword evidence="6 8" id="KW-0326">Glycosidase</keyword>
<evidence type="ECO:0000256" key="6">
    <source>
        <dbReference type="ARBA" id="ARBA00023295"/>
    </source>
</evidence>
<evidence type="ECO:0000256" key="7">
    <source>
        <dbReference type="ARBA" id="ARBA00033367"/>
    </source>
</evidence>
<keyword evidence="9" id="KW-0119">Carbohydrate metabolism</keyword>
<evidence type="ECO:0000256" key="3">
    <source>
        <dbReference type="ARBA" id="ARBA00012758"/>
    </source>
</evidence>
<name>A0ABP3X343_9CLOT</name>
<protein>
    <recommendedName>
        <fullName evidence="4 8">Sucrose-6-phosphate hydrolase</fullName>
        <ecNumber evidence="3 8">3.2.1.26</ecNumber>
    </recommendedName>
    <alternativeName>
        <fullName evidence="7 9">Invertase</fullName>
    </alternativeName>
</protein>
<evidence type="ECO:0000256" key="9">
    <source>
        <dbReference type="RuleBase" id="RU365015"/>
    </source>
</evidence>
<dbReference type="Gene3D" id="2.115.10.20">
    <property type="entry name" value="Glycosyl hydrolase domain, family 43"/>
    <property type="match status" value="1"/>
</dbReference>
<comment type="catalytic activity">
    <reaction evidence="8">
        <text>Hydrolysis of terminal non-reducing beta-D-fructofuranoside residues in beta-D-fructofuranosides.</text>
        <dbReference type="EC" id="3.2.1.26"/>
    </reaction>
</comment>
<dbReference type="GO" id="GO:0016787">
    <property type="term" value="F:hydrolase activity"/>
    <property type="evidence" value="ECO:0007669"/>
    <property type="project" value="UniProtKB-KW"/>
</dbReference>
<proteinExistence type="inferred from homology"/>
<dbReference type="EMBL" id="BAAACO010000001">
    <property type="protein sequence ID" value="GAA0858314.1"/>
    <property type="molecule type" value="Genomic_DNA"/>
</dbReference>
<dbReference type="Proteomes" id="UP001501764">
    <property type="component" value="Unassembled WGS sequence"/>
</dbReference>
<keyword evidence="13" id="KW-1185">Reference proteome</keyword>
<keyword evidence="5 8" id="KW-0378">Hydrolase</keyword>
<feature type="domain" description="Glycosyl hydrolase family 32 N-terminal" evidence="10">
    <location>
        <begin position="31"/>
        <end position="332"/>
    </location>
</feature>
<evidence type="ECO:0000256" key="8">
    <source>
        <dbReference type="RuleBase" id="RU362110"/>
    </source>
</evidence>
<feature type="domain" description="Glycosyl hydrolase family 32 C-terminal" evidence="11">
    <location>
        <begin position="344"/>
        <end position="480"/>
    </location>
</feature>
<evidence type="ECO:0000259" key="10">
    <source>
        <dbReference type="Pfam" id="PF00251"/>
    </source>
</evidence>
<gene>
    <name evidence="12" type="primary">sacA</name>
    <name evidence="12" type="ORF">GCM10008916_15620</name>
</gene>
<comment type="similarity">
    <text evidence="2 8">Belongs to the glycosyl hydrolase 32 family.</text>
</comment>
<dbReference type="Gene3D" id="2.60.120.560">
    <property type="entry name" value="Exo-inulinase, domain 1"/>
    <property type="match status" value="1"/>
</dbReference>
<comment type="pathway">
    <text evidence="1 9">Glycan biosynthesis; sucrose metabolism.</text>
</comment>
<dbReference type="CDD" id="cd18623">
    <property type="entry name" value="GH32_ScrB-like"/>
    <property type="match status" value="1"/>
</dbReference>
<dbReference type="NCBIfam" id="TIGR01322">
    <property type="entry name" value="scrB_fam"/>
    <property type="match status" value="1"/>
</dbReference>
<sequence length="488" mass="57614">MIMDLKSNEEINQKCIEVLTREKDKYKNNFHFDSPMGLINDPNGLSFYNGEYYIFFQWNPYGCEHNYKHWGYTKTKDFKNFKFPTVFISPDEVYDKNGCYSGSSIVKDDNLNFIYTGNVKDINGNRESYQCLVTLSKNEEIKKLGPIISSIPKGYTAHFRDPYVFKKEGTYYIVIGAQKESLKGTAVMFSSKDFRNWDFLGEIKTEYKDFGYMWECPSLFELGGDDILVFSPQGLEKEEYKYQNIYQSGYIKGKFDYKTLEFNHDDFKELDMGFDFYAPQVFKDEKGRTLLIGWMGLPESEDEHVSSKYGWMHSLTIPRKLELKNGRLYQTPIEEMKNFREEKIVSLKNIETNHLNLDNVKTNSYELVLELNRGESKEFEISFMENSNEYTLLKYNFDNGVFIIERFNNNLNKREERKFKLYVEDTLKLNMFVDKSAVEIYIQDGMEVVSLRVYNKEEGTGLNIKTKDSKLKIDSINIWKMGEIKYYE</sequence>
<dbReference type="InterPro" id="IPR013148">
    <property type="entry name" value="Glyco_hydro_32_N"/>
</dbReference>
<dbReference type="PANTHER" id="PTHR43101">
    <property type="entry name" value="BETA-FRUCTOSIDASE"/>
    <property type="match status" value="1"/>
</dbReference>
<keyword evidence="9" id="KW-0963">Cytoplasm</keyword>
<dbReference type="SUPFAM" id="SSF49899">
    <property type="entry name" value="Concanavalin A-like lectins/glucanases"/>
    <property type="match status" value="1"/>
</dbReference>
<evidence type="ECO:0000259" key="11">
    <source>
        <dbReference type="Pfam" id="PF08244"/>
    </source>
</evidence>
<dbReference type="PANTHER" id="PTHR43101:SF1">
    <property type="entry name" value="BETA-FRUCTOSIDASE"/>
    <property type="match status" value="1"/>
</dbReference>
<dbReference type="InterPro" id="IPR051214">
    <property type="entry name" value="GH32_Enzymes"/>
</dbReference>
<comment type="subcellular location">
    <subcellularLocation>
        <location evidence="9">Cytoplasm</location>
    </subcellularLocation>
</comment>
<accession>A0ABP3X343</accession>
<evidence type="ECO:0000256" key="5">
    <source>
        <dbReference type="ARBA" id="ARBA00022801"/>
    </source>
</evidence>
<dbReference type="InterPro" id="IPR013320">
    <property type="entry name" value="ConA-like_dom_sf"/>
</dbReference>
<dbReference type="Pfam" id="PF00251">
    <property type="entry name" value="Glyco_hydro_32N"/>
    <property type="match status" value="1"/>
</dbReference>
<dbReference type="SUPFAM" id="SSF75005">
    <property type="entry name" value="Arabinanase/levansucrase/invertase"/>
    <property type="match status" value="1"/>
</dbReference>
<comment type="caution">
    <text evidence="12">The sequence shown here is derived from an EMBL/GenBank/DDBJ whole genome shotgun (WGS) entry which is preliminary data.</text>
</comment>